<keyword evidence="1" id="KW-0472">Membrane</keyword>
<keyword evidence="1" id="KW-1133">Transmembrane helix</keyword>
<reference evidence="3" key="1">
    <citation type="submission" date="2025-08" db="UniProtKB">
        <authorList>
            <consortium name="RefSeq"/>
        </authorList>
    </citation>
    <scope>IDENTIFICATION</scope>
    <source>
        <strain evidence="3">OHB3-1</strain>
    </source>
</reference>
<feature type="transmembrane region" description="Helical" evidence="1">
    <location>
        <begin position="12"/>
        <end position="32"/>
    </location>
</feature>
<dbReference type="Pfam" id="PF05512">
    <property type="entry name" value="AWPM-19"/>
    <property type="match status" value="1"/>
</dbReference>
<dbReference type="AlphaFoldDB" id="A0A6J1CM66"/>
<evidence type="ECO:0000256" key="1">
    <source>
        <dbReference type="SAM" id="Phobius"/>
    </source>
</evidence>
<dbReference type="OrthoDB" id="1683733at2759"/>
<dbReference type="PANTHER" id="PTHR33294">
    <property type="entry name" value="AWPM-19-LIKE FAMILY PROTEIN"/>
    <property type="match status" value="1"/>
</dbReference>
<name>A0A6J1CM66_MOMCH</name>
<keyword evidence="1" id="KW-0812">Transmembrane</keyword>
<dbReference type="Proteomes" id="UP000504603">
    <property type="component" value="Unplaced"/>
</dbReference>
<dbReference type="KEGG" id="mcha:111012398"/>
<organism evidence="2 3">
    <name type="scientific">Momordica charantia</name>
    <name type="common">Bitter gourd</name>
    <name type="synonym">Balsam pear</name>
    <dbReference type="NCBI Taxonomy" id="3673"/>
    <lineage>
        <taxon>Eukaryota</taxon>
        <taxon>Viridiplantae</taxon>
        <taxon>Streptophyta</taxon>
        <taxon>Embryophyta</taxon>
        <taxon>Tracheophyta</taxon>
        <taxon>Spermatophyta</taxon>
        <taxon>Magnoliopsida</taxon>
        <taxon>eudicotyledons</taxon>
        <taxon>Gunneridae</taxon>
        <taxon>Pentapetalae</taxon>
        <taxon>rosids</taxon>
        <taxon>fabids</taxon>
        <taxon>Cucurbitales</taxon>
        <taxon>Cucurbitaceae</taxon>
        <taxon>Momordiceae</taxon>
        <taxon>Momordica</taxon>
    </lineage>
</organism>
<evidence type="ECO:0000313" key="3">
    <source>
        <dbReference type="RefSeq" id="XP_022142232.1"/>
    </source>
</evidence>
<protein>
    <submittedName>
        <fullName evidence="3">Uncharacterized protein LOC111012398</fullName>
    </submittedName>
</protein>
<dbReference type="PANTHER" id="PTHR33294:SF6">
    <property type="entry name" value="AWPM-19-LIKE FAMILY PROTEIN"/>
    <property type="match status" value="1"/>
</dbReference>
<accession>A0A6J1CM66</accession>
<dbReference type="GeneID" id="111012398"/>
<dbReference type="RefSeq" id="XP_022142232.1">
    <property type="nucleotide sequence ID" value="XM_022286540.1"/>
</dbReference>
<dbReference type="InterPro" id="IPR008390">
    <property type="entry name" value="AWPM-19"/>
</dbReference>
<sequence>MQPGKLKPITVSILFFNFCLCIVIFGIGGWVMNDAIDNGFVIGQDLEVPAHFSPIFFKIGNSATGFFVVFSFIAAVAVVASVLSGHFYFRLSDSSNLPPAASLALIACFLTILAMGFAWKEVSITVMSGQLMALEAFVIILSVTQLIYTAIILWSSTN</sequence>
<evidence type="ECO:0000313" key="2">
    <source>
        <dbReference type="Proteomes" id="UP000504603"/>
    </source>
</evidence>
<gene>
    <name evidence="3" type="primary">LOC111012398</name>
</gene>
<keyword evidence="2" id="KW-1185">Reference proteome</keyword>
<feature type="transmembrane region" description="Helical" evidence="1">
    <location>
        <begin position="131"/>
        <end position="154"/>
    </location>
</feature>
<feature type="transmembrane region" description="Helical" evidence="1">
    <location>
        <begin position="66"/>
        <end position="89"/>
    </location>
</feature>
<feature type="transmembrane region" description="Helical" evidence="1">
    <location>
        <begin position="101"/>
        <end position="119"/>
    </location>
</feature>
<proteinExistence type="predicted"/>